<keyword evidence="3" id="KW-1185">Reference proteome</keyword>
<evidence type="ECO:0000259" key="1">
    <source>
        <dbReference type="Pfam" id="PF13468"/>
    </source>
</evidence>
<dbReference type="InterPro" id="IPR025870">
    <property type="entry name" value="Glyoxalase-like_dom"/>
</dbReference>
<evidence type="ECO:0000313" key="3">
    <source>
        <dbReference type="Proteomes" id="UP001501586"/>
    </source>
</evidence>
<name>A0ABP8EL64_9MICO</name>
<proteinExistence type="predicted"/>
<dbReference type="Gene3D" id="3.10.180.10">
    <property type="entry name" value="2,3-Dihydroxybiphenyl 1,2-Dioxygenase, domain 1"/>
    <property type="match status" value="1"/>
</dbReference>
<evidence type="ECO:0000313" key="2">
    <source>
        <dbReference type="EMBL" id="GAA4284665.1"/>
    </source>
</evidence>
<feature type="domain" description="Glyoxalase-like" evidence="1">
    <location>
        <begin position="9"/>
        <end position="180"/>
    </location>
</feature>
<protein>
    <recommendedName>
        <fullName evidence="1">Glyoxalase-like domain-containing protein</fullName>
    </recommendedName>
</protein>
<accession>A0ABP8EL64</accession>
<gene>
    <name evidence="2" type="ORF">GCM10022261_21960</name>
</gene>
<dbReference type="InterPro" id="IPR029068">
    <property type="entry name" value="Glyas_Bleomycin-R_OHBP_Dase"/>
</dbReference>
<dbReference type="Pfam" id="PF13468">
    <property type="entry name" value="Glyoxalase_3"/>
    <property type="match status" value="1"/>
</dbReference>
<dbReference type="PANTHER" id="PTHR40265">
    <property type="entry name" value="BLL2707 PROTEIN"/>
    <property type="match status" value="1"/>
</dbReference>
<dbReference type="PANTHER" id="PTHR40265:SF1">
    <property type="entry name" value="GLYOXALASE-LIKE DOMAIN-CONTAINING PROTEIN"/>
    <property type="match status" value="1"/>
</dbReference>
<sequence length="219" mass="23779">MCNSLTMYLDHVSFASEPDGYEATAARLAEQLGIQPYNGGVHPRFGTRNLIFPLADGHYVEVVEALEHPAALSTPFGQAVRARSALGGGWMGWCVSVDELAPVEERLERKAVDGNRTPDDGIEILWKQIGVKGLIADPQLPFFIHWISPAERHPSARGANSGVAISALEIAGDRDRLRDWLGTDEPKPIPEVNIDWTAPHGTPGLLSVTFETPKGPVTI</sequence>
<dbReference type="EMBL" id="BAABAZ010000006">
    <property type="protein sequence ID" value="GAA4284665.1"/>
    <property type="molecule type" value="Genomic_DNA"/>
</dbReference>
<dbReference type="SUPFAM" id="SSF54593">
    <property type="entry name" value="Glyoxalase/Bleomycin resistance protein/Dihydroxybiphenyl dioxygenase"/>
    <property type="match status" value="1"/>
</dbReference>
<organism evidence="2 3">
    <name type="scientific">Brevibacterium daeguense</name>
    <dbReference type="NCBI Taxonomy" id="909936"/>
    <lineage>
        <taxon>Bacteria</taxon>
        <taxon>Bacillati</taxon>
        <taxon>Actinomycetota</taxon>
        <taxon>Actinomycetes</taxon>
        <taxon>Micrococcales</taxon>
        <taxon>Brevibacteriaceae</taxon>
        <taxon>Brevibacterium</taxon>
    </lineage>
</organism>
<reference evidence="3" key="1">
    <citation type="journal article" date="2019" name="Int. J. Syst. Evol. Microbiol.">
        <title>The Global Catalogue of Microorganisms (GCM) 10K type strain sequencing project: providing services to taxonomists for standard genome sequencing and annotation.</title>
        <authorList>
            <consortium name="The Broad Institute Genomics Platform"/>
            <consortium name="The Broad Institute Genome Sequencing Center for Infectious Disease"/>
            <person name="Wu L."/>
            <person name="Ma J."/>
        </authorList>
    </citation>
    <scope>NUCLEOTIDE SEQUENCE [LARGE SCALE GENOMIC DNA]</scope>
    <source>
        <strain evidence="3">JCM 17458</strain>
    </source>
</reference>
<dbReference type="Proteomes" id="UP001501586">
    <property type="component" value="Unassembled WGS sequence"/>
</dbReference>
<comment type="caution">
    <text evidence="2">The sequence shown here is derived from an EMBL/GenBank/DDBJ whole genome shotgun (WGS) entry which is preliminary data.</text>
</comment>